<dbReference type="GO" id="GO:0009229">
    <property type="term" value="P:thiamine diphosphate biosynthetic process"/>
    <property type="evidence" value="ECO:0007669"/>
    <property type="project" value="UniProtKB-UniRule"/>
</dbReference>
<evidence type="ECO:0000259" key="4">
    <source>
        <dbReference type="Pfam" id="PF02769"/>
    </source>
</evidence>
<dbReference type="PANTHER" id="PTHR30270:SF0">
    <property type="entry name" value="THIAMINE-MONOPHOSPHATE KINASE"/>
    <property type="match status" value="1"/>
</dbReference>
<feature type="binding site" evidence="2">
    <location>
        <position position="337"/>
    </location>
    <ligand>
        <name>substrate</name>
    </ligand>
</feature>
<dbReference type="InterPro" id="IPR010918">
    <property type="entry name" value="PurM-like_C_dom"/>
</dbReference>
<feature type="binding site" evidence="2">
    <location>
        <position position="227"/>
    </location>
    <ligand>
        <name>Mg(2+)</name>
        <dbReference type="ChEBI" id="CHEBI:18420"/>
        <label>3</label>
    </ligand>
</feature>
<dbReference type="GO" id="GO:0005524">
    <property type="term" value="F:ATP binding"/>
    <property type="evidence" value="ECO:0007669"/>
    <property type="project" value="UniProtKB-UniRule"/>
</dbReference>
<dbReference type="PANTHER" id="PTHR30270">
    <property type="entry name" value="THIAMINE-MONOPHOSPHATE KINASE"/>
    <property type="match status" value="1"/>
</dbReference>
<comment type="function">
    <text evidence="2">Catalyzes the ATP-dependent phosphorylation of thiamine-monophosphate (TMP) to form thiamine-pyrophosphate (TPP), the active form of vitamin B1.</text>
</comment>
<dbReference type="InterPro" id="IPR006283">
    <property type="entry name" value="ThiL-like"/>
</dbReference>
<comment type="miscellaneous">
    <text evidence="2">Reaction mechanism of ThiL seems to utilize a direct, inline transfer of the gamma-phosphate of ATP to TMP rather than a phosphorylated enzyme intermediate.</text>
</comment>
<feature type="binding site" evidence="2">
    <location>
        <position position="56"/>
    </location>
    <ligand>
        <name>Mg(2+)</name>
        <dbReference type="ChEBI" id="CHEBI:18420"/>
        <label>4</label>
    </ligand>
</feature>
<feature type="domain" description="PurM-like N-terminal" evidence="3">
    <location>
        <begin position="39"/>
        <end position="152"/>
    </location>
</feature>
<comment type="pathway">
    <text evidence="2">Cofactor biosynthesis; thiamine diphosphate biosynthesis; thiamine diphosphate from thiamine phosphate: step 1/1.</text>
</comment>
<feature type="domain" description="PurM-like C-terminal" evidence="4">
    <location>
        <begin position="165"/>
        <end position="313"/>
    </location>
</feature>
<dbReference type="EMBL" id="CADCWF010000015">
    <property type="protein sequence ID" value="CAA9536472.1"/>
    <property type="molecule type" value="Genomic_DNA"/>
</dbReference>
<comment type="catalytic activity">
    <reaction evidence="2">
        <text>thiamine phosphate + ATP = thiamine diphosphate + ADP</text>
        <dbReference type="Rhea" id="RHEA:15913"/>
        <dbReference type="ChEBI" id="CHEBI:30616"/>
        <dbReference type="ChEBI" id="CHEBI:37575"/>
        <dbReference type="ChEBI" id="CHEBI:58937"/>
        <dbReference type="ChEBI" id="CHEBI:456216"/>
        <dbReference type="EC" id="2.7.4.16"/>
    </reaction>
</comment>
<dbReference type="GO" id="GO:0000287">
    <property type="term" value="F:magnesium ion binding"/>
    <property type="evidence" value="ECO:0007669"/>
    <property type="project" value="UniProtKB-UniRule"/>
</dbReference>
<dbReference type="AlphaFoldDB" id="A0A6J4TZX8"/>
<dbReference type="InterPro" id="IPR036921">
    <property type="entry name" value="PurM-like_N_sf"/>
</dbReference>
<gene>
    <name evidence="2" type="primary">thiL</name>
    <name evidence="5" type="ORF">AVDCRST_MAG59-369</name>
</gene>
<dbReference type="GO" id="GO:0009228">
    <property type="term" value="P:thiamine biosynthetic process"/>
    <property type="evidence" value="ECO:0007669"/>
    <property type="project" value="UniProtKB-KW"/>
</dbReference>
<comment type="similarity">
    <text evidence="2">Belongs to the thiamine-monophosphate kinase family.</text>
</comment>
<dbReference type="EC" id="2.7.4.16" evidence="2"/>
<accession>A0A6J4TZX8</accession>
<keyword evidence="2" id="KW-0460">Magnesium</keyword>
<feature type="binding site" evidence="2">
    <location>
        <position position="229"/>
    </location>
    <ligand>
        <name>ATP</name>
        <dbReference type="ChEBI" id="CHEBI:30616"/>
    </ligand>
</feature>
<evidence type="ECO:0000259" key="3">
    <source>
        <dbReference type="Pfam" id="PF00586"/>
    </source>
</evidence>
<dbReference type="SUPFAM" id="SSF55326">
    <property type="entry name" value="PurM N-terminal domain-like"/>
    <property type="match status" value="1"/>
</dbReference>
<evidence type="ECO:0000256" key="1">
    <source>
        <dbReference type="ARBA" id="ARBA00022977"/>
    </source>
</evidence>
<dbReference type="InterPro" id="IPR036676">
    <property type="entry name" value="PurM-like_C_sf"/>
</dbReference>
<feature type="binding site" evidence="2">
    <location>
        <position position="135"/>
    </location>
    <ligand>
        <name>Mg(2+)</name>
        <dbReference type="ChEBI" id="CHEBI:18420"/>
        <label>1</label>
    </ligand>
</feature>
<feature type="binding site" evidence="2">
    <location>
        <position position="57"/>
    </location>
    <ligand>
        <name>Mg(2+)</name>
        <dbReference type="ChEBI" id="CHEBI:18420"/>
        <label>1</label>
    </ligand>
</feature>
<dbReference type="SUPFAM" id="SSF56042">
    <property type="entry name" value="PurM C-terminal domain-like"/>
    <property type="match status" value="1"/>
</dbReference>
<keyword evidence="2 5" id="KW-0418">Kinase</keyword>
<keyword evidence="2 5" id="KW-0808">Transferase</keyword>
<dbReference type="InterPro" id="IPR016188">
    <property type="entry name" value="PurM-like_N"/>
</dbReference>
<dbReference type="Pfam" id="PF00586">
    <property type="entry name" value="AIRS"/>
    <property type="match status" value="1"/>
</dbReference>
<feature type="binding site" evidence="2">
    <location>
        <position position="58"/>
    </location>
    <ligand>
        <name>Mg(2+)</name>
        <dbReference type="ChEBI" id="CHEBI:18420"/>
        <label>2</label>
    </ligand>
</feature>
<feature type="binding site" evidence="2">
    <location>
        <begin position="134"/>
        <end position="135"/>
    </location>
    <ligand>
        <name>ATP</name>
        <dbReference type="ChEBI" id="CHEBI:30616"/>
    </ligand>
</feature>
<keyword evidence="1 2" id="KW-0784">Thiamine biosynthesis</keyword>
<sequence>MGQGPRTVREAGEFGLIAELAVALPEAARAGPELGIGIGDDAAVWTPSPGEAVVVTTDSLVEGIHFRLDWTDWLSLGHKALAVNLSDLAAMGAVPRIATVSLGLRGDEPVEDLRNLYRGLGALAARTGTRIAGGDIVRSPHGRALHVTALGETRGGRVLRRDGARSGDVVAVSGTLGASAAGMALLAGEGDRRAATADVLVAAHLRPEPRLALGRSLVEVGASAAMDLSDGLYGDLPKILAASRVSARIDLGRLPVAAAVRALFPERWLDLATRGGEDYELLFTVPSTRWDEVDKATRDVGSTVTAIGEVVPATAAGPRMVVFGLGGGEREIAPGAFDHFEGDG</sequence>
<feature type="binding site" evidence="2">
    <location>
        <position position="277"/>
    </location>
    <ligand>
        <name>substrate</name>
    </ligand>
</feature>
<feature type="binding site" evidence="2">
    <location>
        <position position="161"/>
    </location>
    <ligand>
        <name>ATP</name>
        <dbReference type="ChEBI" id="CHEBI:30616"/>
    </ligand>
</feature>
<dbReference type="HAMAP" id="MF_02128">
    <property type="entry name" value="TMP_kinase"/>
    <property type="match status" value="1"/>
</dbReference>
<keyword evidence="2" id="KW-0479">Metal-binding</keyword>
<protein>
    <recommendedName>
        <fullName evidence="2">Thiamine-monophosphate kinase</fullName>
        <shortName evidence="2">TMP kinase</shortName>
        <shortName evidence="2">Thiamine-phosphate kinase</shortName>
        <ecNumber evidence="2">2.7.4.16</ecNumber>
    </recommendedName>
</protein>
<proteinExistence type="inferred from homology"/>
<feature type="binding site" evidence="2">
    <location>
        <position position="58"/>
    </location>
    <ligand>
        <name>Mg(2+)</name>
        <dbReference type="ChEBI" id="CHEBI:18420"/>
        <label>1</label>
    </ligand>
</feature>
<feature type="binding site" evidence="2">
    <location>
        <position position="87"/>
    </location>
    <ligand>
        <name>Mg(2+)</name>
        <dbReference type="ChEBI" id="CHEBI:18420"/>
        <label>3</label>
    </ligand>
</feature>
<feature type="binding site" evidence="2">
    <location>
        <position position="41"/>
    </location>
    <ligand>
        <name>Mg(2+)</name>
        <dbReference type="ChEBI" id="CHEBI:18420"/>
        <label>3</label>
    </ligand>
</feature>
<feature type="binding site" evidence="2">
    <location>
        <position position="65"/>
    </location>
    <ligand>
        <name>substrate</name>
    </ligand>
</feature>
<dbReference type="UniPathway" id="UPA00060">
    <property type="reaction ID" value="UER00142"/>
</dbReference>
<reference evidence="5" key="1">
    <citation type="submission" date="2020-02" db="EMBL/GenBank/DDBJ databases">
        <authorList>
            <person name="Meier V. D."/>
        </authorList>
    </citation>
    <scope>NUCLEOTIDE SEQUENCE</scope>
    <source>
        <strain evidence="5">AVDCRST_MAG59</strain>
    </source>
</reference>
<dbReference type="Gene3D" id="3.90.650.10">
    <property type="entry name" value="PurM-like C-terminal domain"/>
    <property type="match status" value="1"/>
</dbReference>
<dbReference type="CDD" id="cd02194">
    <property type="entry name" value="ThiL"/>
    <property type="match status" value="1"/>
</dbReference>
<dbReference type="NCBIfam" id="TIGR01379">
    <property type="entry name" value="thiL"/>
    <property type="match status" value="1"/>
</dbReference>
<feature type="binding site" evidence="2">
    <location>
        <position position="87"/>
    </location>
    <ligand>
        <name>Mg(2+)</name>
        <dbReference type="ChEBI" id="CHEBI:18420"/>
        <label>2</label>
    </ligand>
</feature>
<keyword evidence="2" id="KW-0547">Nucleotide-binding</keyword>
<evidence type="ECO:0000256" key="2">
    <source>
        <dbReference type="HAMAP-Rule" id="MF_02128"/>
    </source>
</evidence>
<dbReference type="Pfam" id="PF02769">
    <property type="entry name" value="AIRS_C"/>
    <property type="match status" value="1"/>
</dbReference>
<feature type="binding site" evidence="2">
    <location>
        <position position="117"/>
    </location>
    <ligand>
        <name>ATP</name>
        <dbReference type="ChEBI" id="CHEBI:30616"/>
    </ligand>
</feature>
<name>A0A6J4TZX8_9BACT</name>
<dbReference type="PIRSF" id="PIRSF005303">
    <property type="entry name" value="Thiam_monoph_kin"/>
    <property type="match status" value="1"/>
</dbReference>
<feature type="binding site" evidence="2">
    <location>
        <position position="87"/>
    </location>
    <ligand>
        <name>Mg(2+)</name>
        <dbReference type="ChEBI" id="CHEBI:18420"/>
        <label>4</label>
    </ligand>
</feature>
<organism evidence="5">
    <name type="scientific">uncultured Thermomicrobiales bacterium</name>
    <dbReference type="NCBI Taxonomy" id="1645740"/>
    <lineage>
        <taxon>Bacteria</taxon>
        <taxon>Pseudomonadati</taxon>
        <taxon>Thermomicrobiota</taxon>
        <taxon>Thermomicrobia</taxon>
        <taxon>Thermomicrobiales</taxon>
        <taxon>environmental samples</taxon>
    </lineage>
</organism>
<evidence type="ECO:0000313" key="5">
    <source>
        <dbReference type="EMBL" id="CAA9536472.1"/>
    </source>
</evidence>
<dbReference type="GO" id="GO:0009030">
    <property type="term" value="F:thiamine-phosphate kinase activity"/>
    <property type="evidence" value="ECO:0007669"/>
    <property type="project" value="UniProtKB-UniRule"/>
</dbReference>
<feature type="binding site" evidence="2">
    <location>
        <position position="230"/>
    </location>
    <ligand>
        <name>Mg(2+)</name>
        <dbReference type="ChEBI" id="CHEBI:18420"/>
        <label>5</label>
    </ligand>
</feature>
<keyword evidence="2" id="KW-0067">ATP-binding</keyword>
<feature type="binding site" evidence="2">
    <location>
        <position position="41"/>
    </location>
    <ligand>
        <name>Mg(2+)</name>
        <dbReference type="ChEBI" id="CHEBI:18420"/>
        <label>4</label>
    </ligand>
</feature>
<dbReference type="Gene3D" id="3.30.1330.10">
    <property type="entry name" value="PurM-like, N-terminal domain"/>
    <property type="match status" value="1"/>
</dbReference>